<protein>
    <recommendedName>
        <fullName evidence="3">AMP-dependent synthetase/ligase domain-containing protein</fullName>
    </recommendedName>
</protein>
<accession>A0ABN2TCE0</accession>
<reference evidence="1 2" key="1">
    <citation type="journal article" date="2019" name="Int. J. Syst. Evol. Microbiol.">
        <title>The Global Catalogue of Microorganisms (GCM) 10K type strain sequencing project: providing services to taxonomists for standard genome sequencing and annotation.</title>
        <authorList>
            <consortium name="The Broad Institute Genomics Platform"/>
            <consortium name="The Broad Institute Genome Sequencing Center for Infectious Disease"/>
            <person name="Wu L."/>
            <person name="Ma J."/>
        </authorList>
    </citation>
    <scope>NUCLEOTIDE SEQUENCE [LARGE SCALE GENOMIC DNA]</scope>
    <source>
        <strain evidence="1 2">JCM 14546</strain>
    </source>
</reference>
<evidence type="ECO:0000313" key="2">
    <source>
        <dbReference type="Proteomes" id="UP001500755"/>
    </source>
</evidence>
<dbReference type="Proteomes" id="UP001500755">
    <property type="component" value="Unassembled WGS sequence"/>
</dbReference>
<dbReference type="EMBL" id="BAAANO010000012">
    <property type="protein sequence ID" value="GAA2004875.1"/>
    <property type="molecule type" value="Genomic_DNA"/>
</dbReference>
<sequence length="194" mass="20742">MNPVFDLLDLPIVRGRAEDEFLAGSTAVSAEPVSLSYEDTLDRAAKIAGVLKLLGIGPGTQVLLSDSVPAASGQIVRLGTFRIGATLVEAPETCRIPLPADGARITLSGEADPERDVHRAFSKPVRRLPSHLEQLVLEYIDVDGNLSSALLEPLVRDARIEPGAAVDLDPDSVLWDRGDGCRLTAAEVPRAFLR</sequence>
<proteinExistence type="predicted"/>
<evidence type="ECO:0008006" key="3">
    <source>
        <dbReference type="Google" id="ProtNLM"/>
    </source>
</evidence>
<organism evidence="1 2">
    <name type="scientific">Brevibacterium samyangense</name>
    <dbReference type="NCBI Taxonomy" id="366888"/>
    <lineage>
        <taxon>Bacteria</taxon>
        <taxon>Bacillati</taxon>
        <taxon>Actinomycetota</taxon>
        <taxon>Actinomycetes</taxon>
        <taxon>Micrococcales</taxon>
        <taxon>Brevibacteriaceae</taxon>
        <taxon>Brevibacterium</taxon>
    </lineage>
</organism>
<comment type="caution">
    <text evidence="1">The sequence shown here is derived from an EMBL/GenBank/DDBJ whole genome shotgun (WGS) entry which is preliminary data.</text>
</comment>
<evidence type="ECO:0000313" key="1">
    <source>
        <dbReference type="EMBL" id="GAA2004875.1"/>
    </source>
</evidence>
<name>A0ABN2TCE0_9MICO</name>
<dbReference type="Gene3D" id="3.40.50.980">
    <property type="match status" value="1"/>
</dbReference>
<gene>
    <name evidence="1" type="ORF">GCM10009755_13050</name>
</gene>
<keyword evidence="2" id="KW-1185">Reference proteome</keyword>